<evidence type="ECO:0000256" key="12">
    <source>
        <dbReference type="ARBA" id="ARBA00047761"/>
    </source>
</evidence>
<dbReference type="SUPFAM" id="SSF55781">
    <property type="entry name" value="GAF domain-like"/>
    <property type="match status" value="2"/>
</dbReference>
<dbReference type="SMART" id="SM00065">
    <property type="entry name" value="GAF"/>
    <property type="match status" value="1"/>
</dbReference>
<sequence length="1027" mass="108884">MNLLSYYFVLVTSFPILAGDGSGGRPSTPEVRAEILASWQRSRLLGIDQEHPALPVESDLDPDSRLVRAAMPVLRRLYERFSGMPVTLVLTDSRATIVDRLGEPRGLELMDAASLVPGANVDERFMGTSSVSMVLSTRAPFVVVGHEHFLHSLKTLTCMAAPVRDPVGGTVQGAVNLSVPMELARPGMALMLQEATDRIGERLLEMGSARERGLVESFLRSRRRGEHTEIDLATGAPVRRGGAAPRLAPREELALLETATELISSSNETFAEVPLTGGRVATLRRRLLHHGDAEGAAVEISFRETPATATVPGPPAATANGPDGRRVPLLRSPSPAGRPQGVPEGTGAREGTGVPDAAREEPEGAREEPEGAREEPEGARETERERRPGGTEGGGPDAWLLMVGEPGVGRLAVEARRRLSLLNEAGTRIGTTLDIRRTAEELAEIAVPRFADVVVVDLAEDVLAGEEPPPGAPGAAPALRRMAVRAVRTGGEADDPRSGGADAPVDYAPGTPQARCLGTGRPVADSVRTELLAVSSPDDAHPAALVRGLLGEGEHSYLAAPLRARGAVLGLAGFYRRGRARPYEEDDLALAGELAARTAISVDNARRFSRERDAALTLQRSLLPRDTPRLAAVDLAHRYLPADVRSGVGGDWFDAIPLSGMRSALVVGDVAGHGLEAAATMGRLRTAVRTLADLDMPPEEVLAHLDDLVGRAPDDPATAATCLYAVYDPVICRCTAARAGHPPPVAVFPDGGTRTLDLPAGPPLGLGGLQPYESAAVELPSGSLLALYTDGLLKEGRAYGDIDARMALLASALRGPKPPPGSSPEPEPSPRPEVSLERICGRVTDTLLPDGPPDSTRDDVALLLARVHALPTDRVASWELPSDPSVVSEARALARRQLDEWSLPDLEYGTGLVVSELFTNAVRYGGGGPVRLRLLRGASLVCEVSDRSNSSPRIRRAGVTEEGGRGLFLVAQFTRNWGVRYMARGKTVWAEQVPHSGHPGSGHFGQGEPAPEEADEQALLAMFDDLG</sequence>
<evidence type="ECO:0000256" key="9">
    <source>
        <dbReference type="ARBA" id="ARBA00022842"/>
    </source>
</evidence>
<feature type="compositionally biased region" description="Basic and acidic residues" evidence="16">
    <location>
        <begin position="357"/>
        <end position="389"/>
    </location>
</feature>
<evidence type="ECO:0000256" key="2">
    <source>
        <dbReference type="ARBA" id="ARBA00022553"/>
    </source>
</evidence>
<dbReference type="Proteomes" id="UP000199055">
    <property type="component" value="Unassembled WGS sequence"/>
</dbReference>
<reference evidence="19 20" key="1">
    <citation type="submission" date="2016-10" db="EMBL/GenBank/DDBJ databases">
        <authorList>
            <person name="de Groot N.N."/>
        </authorList>
    </citation>
    <scope>NUCLEOTIDE SEQUENCE [LARGE SCALE GENOMIC DNA]</scope>
    <source>
        <strain evidence="19 20">CGMCC 4.3519</strain>
    </source>
</reference>
<comment type="catalytic activity">
    <reaction evidence="12">
        <text>O-phospho-L-seryl-[protein] + H2O = L-seryl-[protein] + phosphate</text>
        <dbReference type="Rhea" id="RHEA:20629"/>
        <dbReference type="Rhea" id="RHEA-COMP:9863"/>
        <dbReference type="Rhea" id="RHEA-COMP:11604"/>
        <dbReference type="ChEBI" id="CHEBI:15377"/>
        <dbReference type="ChEBI" id="CHEBI:29999"/>
        <dbReference type="ChEBI" id="CHEBI:43474"/>
        <dbReference type="ChEBI" id="CHEBI:83421"/>
        <dbReference type="EC" id="3.1.3.16"/>
    </reaction>
</comment>
<evidence type="ECO:0000256" key="4">
    <source>
        <dbReference type="ARBA" id="ARBA00022723"/>
    </source>
</evidence>
<evidence type="ECO:0000256" key="1">
    <source>
        <dbReference type="ARBA" id="ARBA00013081"/>
    </source>
</evidence>
<evidence type="ECO:0000313" key="20">
    <source>
        <dbReference type="Proteomes" id="UP000199055"/>
    </source>
</evidence>
<keyword evidence="4" id="KW-0479">Metal-binding</keyword>
<feature type="region of interest" description="Disordered" evidence="16">
    <location>
        <begin position="298"/>
        <end position="399"/>
    </location>
</feature>
<dbReference type="PANTHER" id="PTHR43156:SF2">
    <property type="entry name" value="STAGE II SPORULATION PROTEIN E"/>
    <property type="match status" value="1"/>
</dbReference>
<dbReference type="Gene3D" id="3.60.40.10">
    <property type="entry name" value="PPM-type phosphatase domain"/>
    <property type="match status" value="1"/>
</dbReference>
<evidence type="ECO:0000313" key="19">
    <source>
        <dbReference type="EMBL" id="SEQ40172.1"/>
    </source>
</evidence>
<dbReference type="InterPro" id="IPR003018">
    <property type="entry name" value="GAF"/>
</dbReference>
<dbReference type="FunFam" id="3.30.450.40:FF:000035">
    <property type="entry name" value="PAS sensor protein"/>
    <property type="match status" value="1"/>
</dbReference>
<feature type="domain" description="PPM-type phosphatase" evidence="18">
    <location>
        <begin position="630"/>
        <end position="867"/>
    </location>
</feature>
<dbReference type="Pfam" id="PF13185">
    <property type="entry name" value="GAF_2"/>
    <property type="match status" value="1"/>
</dbReference>
<dbReference type="Pfam" id="PF07228">
    <property type="entry name" value="SpoIIE"/>
    <property type="match status" value="1"/>
</dbReference>
<evidence type="ECO:0000256" key="7">
    <source>
        <dbReference type="ARBA" id="ARBA00022801"/>
    </source>
</evidence>
<organism evidence="19 20">
    <name type="scientific">Streptomyces radiopugnans</name>
    <dbReference type="NCBI Taxonomy" id="403935"/>
    <lineage>
        <taxon>Bacteria</taxon>
        <taxon>Bacillati</taxon>
        <taxon>Actinomycetota</taxon>
        <taxon>Actinomycetes</taxon>
        <taxon>Kitasatosporales</taxon>
        <taxon>Streptomycetaceae</taxon>
        <taxon>Streptomyces</taxon>
    </lineage>
</organism>
<dbReference type="InterPro" id="IPR036890">
    <property type="entry name" value="HATPase_C_sf"/>
</dbReference>
<feature type="domain" description="GAF" evidence="17">
    <location>
        <begin position="430"/>
        <end position="612"/>
    </location>
</feature>
<dbReference type="CDD" id="cd16936">
    <property type="entry name" value="HATPase_RsbW-like"/>
    <property type="match status" value="1"/>
</dbReference>
<feature type="compositionally biased region" description="Pro residues" evidence="16">
    <location>
        <begin position="816"/>
        <end position="827"/>
    </location>
</feature>
<gene>
    <name evidence="19" type="ORF">SAMN05216481_107134</name>
</gene>
<comment type="function">
    <text evidence="13">Primarily acts as an independent SigF regulator that is sensitive to the osmosensory signal, mediating the cross talk of PknD with the SigF regulon. Possesses both phosphatase and kinase activities. The kinase domain functions as a classic anti-sigma factor-like kinase to phosphorylate the anti-anti-sigma factor domain at the canonical regulatory site, and the phosphatase domain antagonizes this activity.</text>
</comment>
<dbReference type="InterPro" id="IPR052016">
    <property type="entry name" value="Bact_Sigma-Reg"/>
</dbReference>
<dbReference type="PANTHER" id="PTHR43156">
    <property type="entry name" value="STAGE II SPORULATION PROTEIN E-RELATED"/>
    <property type="match status" value="1"/>
</dbReference>
<feature type="region of interest" description="Disordered" evidence="16">
    <location>
        <begin position="488"/>
        <end position="511"/>
    </location>
</feature>
<dbReference type="GO" id="GO:0016301">
    <property type="term" value="F:kinase activity"/>
    <property type="evidence" value="ECO:0007669"/>
    <property type="project" value="UniProtKB-KW"/>
</dbReference>
<feature type="compositionally biased region" description="Low complexity" evidence="16">
    <location>
        <begin position="305"/>
        <end position="322"/>
    </location>
</feature>
<evidence type="ECO:0000259" key="18">
    <source>
        <dbReference type="SMART" id="SM00331"/>
    </source>
</evidence>
<dbReference type="InterPro" id="IPR003594">
    <property type="entry name" value="HATPase_dom"/>
</dbReference>
<dbReference type="GO" id="GO:0046872">
    <property type="term" value="F:metal ion binding"/>
    <property type="evidence" value="ECO:0007669"/>
    <property type="project" value="UniProtKB-KW"/>
</dbReference>
<proteinExistence type="predicted"/>
<accession>A0A1H9FQJ0</accession>
<keyword evidence="7" id="KW-0378">Hydrolase</keyword>
<protein>
    <recommendedName>
        <fullName evidence="1">protein-serine/threonine phosphatase</fullName>
        <ecNumber evidence="1">3.1.3.16</ecNumber>
    </recommendedName>
    <alternativeName>
        <fullName evidence="15">Protein-serine/threonine phosphatase</fullName>
    </alternativeName>
    <alternativeName>
        <fullName evidence="14">Serine/threonine-protein kinase</fullName>
    </alternativeName>
</protein>
<evidence type="ECO:0000256" key="8">
    <source>
        <dbReference type="ARBA" id="ARBA00022840"/>
    </source>
</evidence>
<keyword evidence="3" id="KW-0808">Transferase</keyword>
<dbReference type="Gene3D" id="3.30.565.10">
    <property type="entry name" value="Histidine kinase-like ATPase, C-terminal domain"/>
    <property type="match status" value="1"/>
</dbReference>
<dbReference type="Gene3D" id="3.30.450.40">
    <property type="match status" value="2"/>
</dbReference>
<dbReference type="InterPro" id="IPR001932">
    <property type="entry name" value="PPM-type_phosphatase-like_dom"/>
</dbReference>
<evidence type="ECO:0000259" key="17">
    <source>
        <dbReference type="SMART" id="SM00065"/>
    </source>
</evidence>
<feature type="region of interest" description="Disordered" evidence="16">
    <location>
        <begin position="992"/>
        <end position="1014"/>
    </location>
</feature>
<evidence type="ECO:0000256" key="14">
    <source>
        <dbReference type="ARBA" id="ARBA00075117"/>
    </source>
</evidence>
<dbReference type="EC" id="3.1.3.16" evidence="1"/>
<name>A0A1H9FQJ0_9ACTN</name>
<dbReference type="FunFam" id="3.60.40.10:FF:000005">
    <property type="entry name" value="Serine/threonine protein phosphatase"/>
    <property type="match status" value="1"/>
</dbReference>
<evidence type="ECO:0000256" key="10">
    <source>
        <dbReference type="ARBA" id="ARBA00022912"/>
    </source>
</evidence>
<keyword evidence="9" id="KW-0460">Magnesium</keyword>
<evidence type="ECO:0000256" key="6">
    <source>
        <dbReference type="ARBA" id="ARBA00022777"/>
    </source>
</evidence>
<dbReference type="FunFam" id="3.30.565.10:FF:000028">
    <property type="entry name" value="PAS sensor protein"/>
    <property type="match status" value="1"/>
</dbReference>
<evidence type="ECO:0000256" key="11">
    <source>
        <dbReference type="ARBA" id="ARBA00023211"/>
    </source>
</evidence>
<keyword evidence="5" id="KW-0547">Nucleotide-binding</keyword>
<keyword evidence="20" id="KW-1185">Reference proteome</keyword>
<evidence type="ECO:0000256" key="5">
    <source>
        <dbReference type="ARBA" id="ARBA00022741"/>
    </source>
</evidence>
<dbReference type="InterPro" id="IPR036457">
    <property type="entry name" value="PPM-type-like_dom_sf"/>
</dbReference>
<dbReference type="SMART" id="SM00331">
    <property type="entry name" value="PP2C_SIG"/>
    <property type="match status" value="1"/>
</dbReference>
<evidence type="ECO:0000256" key="13">
    <source>
        <dbReference type="ARBA" id="ARBA00056274"/>
    </source>
</evidence>
<dbReference type="Pfam" id="PF13581">
    <property type="entry name" value="HATPase_c_2"/>
    <property type="match status" value="1"/>
</dbReference>
<dbReference type="GO" id="GO:0004722">
    <property type="term" value="F:protein serine/threonine phosphatase activity"/>
    <property type="evidence" value="ECO:0007669"/>
    <property type="project" value="UniProtKB-EC"/>
</dbReference>
<dbReference type="SUPFAM" id="SSF55874">
    <property type="entry name" value="ATPase domain of HSP90 chaperone/DNA topoisomerase II/histidine kinase"/>
    <property type="match status" value="1"/>
</dbReference>
<dbReference type="GO" id="GO:0005524">
    <property type="term" value="F:ATP binding"/>
    <property type="evidence" value="ECO:0007669"/>
    <property type="project" value="UniProtKB-KW"/>
</dbReference>
<keyword evidence="10" id="KW-0904">Protein phosphatase</keyword>
<evidence type="ECO:0000256" key="15">
    <source>
        <dbReference type="ARBA" id="ARBA00081350"/>
    </source>
</evidence>
<dbReference type="AlphaFoldDB" id="A0A1H9FQJ0"/>
<evidence type="ECO:0000256" key="16">
    <source>
        <dbReference type="SAM" id="MobiDB-lite"/>
    </source>
</evidence>
<dbReference type="InterPro" id="IPR029016">
    <property type="entry name" value="GAF-like_dom_sf"/>
</dbReference>
<keyword evidence="11" id="KW-0464">Manganese</keyword>
<keyword evidence="6" id="KW-0418">Kinase</keyword>
<feature type="region of interest" description="Disordered" evidence="16">
    <location>
        <begin position="812"/>
        <end position="834"/>
    </location>
</feature>
<keyword evidence="8" id="KW-0067">ATP-binding</keyword>
<dbReference type="EMBL" id="FOET01000007">
    <property type="protein sequence ID" value="SEQ40172.1"/>
    <property type="molecule type" value="Genomic_DNA"/>
</dbReference>
<keyword evidence="2" id="KW-0597">Phosphoprotein</keyword>
<dbReference type="STRING" id="403935.SAMN05216481_107134"/>
<evidence type="ECO:0000256" key="3">
    <source>
        <dbReference type="ARBA" id="ARBA00022679"/>
    </source>
</evidence>